<name>A0A0H2S5A6_9AGAM</name>
<feature type="region of interest" description="Disordered" evidence="1">
    <location>
        <begin position="296"/>
        <end position="467"/>
    </location>
</feature>
<evidence type="ECO:0000256" key="1">
    <source>
        <dbReference type="SAM" id="MobiDB-lite"/>
    </source>
</evidence>
<keyword evidence="5" id="KW-1185">Reference proteome</keyword>
<keyword evidence="2" id="KW-0472">Membrane</keyword>
<evidence type="ECO:0000256" key="3">
    <source>
        <dbReference type="SAM" id="SignalP"/>
    </source>
</evidence>
<feature type="chain" id="PRO_5005202209" description="Mid2 domain-containing protein" evidence="3">
    <location>
        <begin position="23"/>
        <end position="467"/>
    </location>
</feature>
<dbReference type="OrthoDB" id="2527908at2759"/>
<proteinExistence type="predicted"/>
<evidence type="ECO:0008006" key="6">
    <source>
        <dbReference type="Google" id="ProtNLM"/>
    </source>
</evidence>
<gene>
    <name evidence="4" type="ORF">SCHPADRAFT_854361</name>
</gene>
<feature type="compositionally biased region" description="Low complexity" evidence="1">
    <location>
        <begin position="365"/>
        <end position="390"/>
    </location>
</feature>
<dbReference type="Proteomes" id="UP000053477">
    <property type="component" value="Unassembled WGS sequence"/>
</dbReference>
<accession>A0A0H2S5A6</accession>
<keyword evidence="2" id="KW-1133">Transmembrane helix</keyword>
<reference evidence="4 5" key="1">
    <citation type="submission" date="2015-04" db="EMBL/GenBank/DDBJ databases">
        <title>Complete genome sequence of Schizopora paradoxa KUC8140, a cosmopolitan wood degrader in East Asia.</title>
        <authorList>
            <consortium name="DOE Joint Genome Institute"/>
            <person name="Min B."/>
            <person name="Park H."/>
            <person name="Jang Y."/>
            <person name="Kim J.-J."/>
            <person name="Kim K.H."/>
            <person name="Pangilinan J."/>
            <person name="Lipzen A."/>
            <person name="Riley R."/>
            <person name="Grigoriev I.V."/>
            <person name="Spatafora J.W."/>
            <person name="Choi I.-G."/>
        </authorList>
    </citation>
    <scope>NUCLEOTIDE SEQUENCE [LARGE SCALE GENOMIC DNA]</scope>
    <source>
        <strain evidence="4 5">KUC8140</strain>
    </source>
</reference>
<evidence type="ECO:0000256" key="2">
    <source>
        <dbReference type="SAM" id="Phobius"/>
    </source>
</evidence>
<evidence type="ECO:0000313" key="4">
    <source>
        <dbReference type="EMBL" id="KLO12101.1"/>
    </source>
</evidence>
<feature type="compositionally biased region" description="Basic and acidic residues" evidence="1">
    <location>
        <begin position="322"/>
        <end position="335"/>
    </location>
</feature>
<dbReference type="EMBL" id="KQ085985">
    <property type="protein sequence ID" value="KLO12101.1"/>
    <property type="molecule type" value="Genomic_DNA"/>
</dbReference>
<feature type="signal peptide" evidence="3">
    <location>
        <begin position="1"/>
        <end position="22"/>
    </location>
</feature>
<dbReference type="AlphaFoldDB" id="A0A0H2S5A6"/>
<protein>
    <recommendedName>
        <fullName evidence="6">Mid2 domain-containing protein</fullName>
    </recommendedName>
</protein>
<feature type="compositionally biased region" description="Gly residues" evidence="1">
    <location>
        <begin position="443"/>
        <end position="452"/>
    </location>
</feature>
<sequence>MGRYADLALVLALSACFRTSVGQAFQWKFNTNSFSTTLTECQSYPVLVQNRSNTNTSALGTPPYYMIAFKPSGIPTTSFIGSDPTNLTWTVNQAEGSNLLLSVVDAAGSSGGQPPNLFSVGAGSTTSCLPPPPSENITVVPNITKTVTTCQAMGFQIEGGKKPYNLTLVAPNSTVLTNVTMGPTDDVFTYIDRADPNSGLMAAVVDANGVWANSSELFATTGPVVTDNSCVGLVSSSGNSSSVNLHPKQPSSGNGGKIAAAVVVPIIVIALLAGVGFWLWRRRRSQLMREPEPAFLPDAWVGPTGPTIGEEASTTYGPYSDSPRHPDSKMARYRDSASQLGSGSGSGGGSVSQIGMALLSPRPGGSSASYHDGMSSSGSASGARSPLSGADGKGAQLYGSRGPRLPPGVPGNWEIQREGDLVIQHRDGGAVQEIPPPYVDRGNGAGPSGSGSGDNQNAEASGSGLQS</sequence>
<feature type="compositionally biased region" description="Basic and acidic residues" evidence="1">
    <location>
        <begin position="415"/>
        <end position="428"/>
    </location>
</feature>
<feature type="compositionally biased region" description="Polar residues" evidence="1">
    <location>
        <begin position="454"/>
        <end position="467"/>
    </location>
</feature>
<feature type="transmembrane region" description="Helical" evidence="2">
    <location>
        <begin position="258"/>
        <end position="280"/>
    </location>
</feature>
<dbReference type="InParanoid" id="A0A0H2S5A6"/>
<keyword evidence="2" id="KW-0812">Transmembrane</keyword>
<organism evidence="4 5">
    <name type="scientific">Schizopora paradoxa</name>
    <dbReference type="NCBI Taxonomy" id="27342"/>
    <lineage>
        <taxon>Eukaryota</taxon>
        <taxon>Fungi</taxon>
        <taxon>Dikarya</taxon>
        <taxon>Basidiomycota</taxon>
        <taxon>Agaricomycotina</taxon>
        <taxon>Agaricomycetes</taxon>
        <taxon>Hymenochaetales</taxon>
        <taxon>Schizoporaceae</taxon>
        <taxon>Schizopora</taxon>
    </lineage>
</organism>
<keyword evidence="3" id="KW-0732">Signal</keyword>
<evidence type="ECO:0000313" key="5">
    <source>
        <dbReference type="Proteomes" id="UP000053477"/>
    </source>
</evidence>